<name>A0ABY8KLV5_9BACI</name>
<reference evidence="1 2" key="1">
    <citation type="submission" date="2023-04" db="EMBL/GenBank/DDBJ databases">
        <title>Genomic of Lysinibacillus capsici TSBLM.</title>
        <authorList>
            <person name="Hu X.S."/>
            <person name="Yu C.H."/>
        </authorList>
    </citation>
    <scope>NUCLEOTIDE SEQUENCE [LARGE SCALE GENOMIC DNA]</scope>
    <source>
        <strain evidence="1 2">TSBLM</strain>
    </source>
</reference>
<dbReference type="Proteomes" id="UP001244564">
    <property type="component" value="Chromosome"/>
</dbReference>
<organism evidence="1 2">
    <name type="scientific">Lysinibacillus capsici</name>
    <dbReference type="NCBI Taxonomy" id="2115968"/>
    <lineage>
        <taxon>Bacteria</taxon>
        <taxon>Bacillati</taxon>
        <taxon>Bacillota</taxon>
        <taxon>Bacilli</taxon>
        <taxon>Bacillales</taxon>
        <taxon>Bacillaceae</taxon>
        <taxon>Lysinibacillus</taxon>
    </lineage>
</organism>
<accession>A0ABY8KLV5</accession>
<protein>
    <submittedName>
        <fullName evidence="1">Uncharacterized protein</fullName>
    </submittedName>
</protein>
<keyword evidence="2" id="KW-1185">Reference proteome</keyword>
<evidence type="ECO:0000313" key="1">
    <source>
        <dbReference type="EMBL" id="WGF39059.1"/>
    </source>
</evidence>
<sequence length="153" mass="17762">MTVTKNKKNFWLTDSTILKLEQLATEKNLTLGGVIEYLIETLYAHETSQNQALLAEVEAMMHKHLHSILEPITEDLKRVRITGNVIDRNTQMMLEFWNHYFIMTDAKQLGSTDRLKTVPFTQAEELIKNRIAHNRQKKIDQETKRALPDNQGS</sequence>
<gene>
    <name evidence="1" type="ORF">QBO96_02010</name>
</gene>
<proteinExistence type="predicted"/>
<dbReference type="RefSeq" id="WP_066036878.1">
    <property type="nucleotide sequence ID" value="NZ_CP084108.1"/>
</dbReference>
<dbReference type="GeneID" id="74905219"/>
<evidence type="ECO:0000313" key="2">
    <source>
        <dbReference type="Proteomes" id="UP001244564"/>
    </source>
</evidence>
<dbReference type="EMBL" id="CP122283">
    <property type="protein sequence ID" value="WGF39059.1"/>
    <property type="molecule type" value="Genomic_DNA"/>
</dbReference>